<dbReference type="AlphaFoldDB" id="A0A2L0EUE9"/>
<dbReference type="Gene3D" id="2.130.10.10">
    <property type="entry name" value="YVTN repeat-like/Quinoprotein amine dehydrogenase"/>
    <property type="match status" value="1"/>
</dbReference>
<feature type="domain" description="Pyrrolo-quinoline quinone repeat" evidence="1">
    <location>
        <begin position="88"/>
        <end position="297"/>
    </location>
</feature>
<evidence type="ECO:0000313" key="2">
    <source>
        <dbReference type="EMBL" id="AUX42924.1"/>
    </source>
</evidence>
<feature type="domain" description="Pyrrolo-quinoline quinone repeat" evidence="1">
    <location>
        <begin position="300"/>
        <end position="418"/>
    </location>
</feature>
<dbReference type="PANTHER" id="PTHR34512">
    <property type="entry name" value="CELL SURFACE PROTEIN"/>
    <property type="match status" value="1"/>
</dbReference>
<dbReference type="EMBL" id="CP012673">
    <property type="protein sequence ID" value="AUX42924.1"/>
    <property type="molecule type" value="Genomic_DNA"/>
</dbReference>
<organism evidence="2 3">
    <name type="scientific">Sorangium cellulosum</name>
    <name type="common">Polyangium cellulosum</name>
    <dbReference type="NCBI Taxonomy" id="56"/>
    <lineage>
        <taxon>Bacteria</taxon>
        <taxon>Pseudomonadati</taxon>
        <taxon>Myxococcota</taxon>
        <taxon>Polyangia</taxon>
        <taxon>Polyangiales</taxon>
        <taxon>Polyangiaceae</taxon>
        <taxon>Sorangium</taxon>
    </lineage>
</organism>
<dbReference type="Pfam" id="PF13360">
    <property type="entry name" value="PQQ_2"/>
    <property type="match status" value="2"/>
</dbReference>
<dbReference type="OrthoDB" id="5485895at2"/>
<dbReference type="InterPro" id="IPR015943">
    <property type="entry name" value="WD40/YVTN_repeat-like_dom_sf"/>
</dbReference>
<protein>
    <recommendedName>
        <fullName evidence="1">Pyrrolo-quinoline quinone repeat domain-containing protein</fullName>
    </recommendedName>
</protein>
<dbReference type="InterPro" id="IPR011047">
    <property type="entry name" value="Quinoprotein_ADH-like_sf"/>
</dbReference>
<dbReference type="Proteomes" id="UP000238348">
    <property type="component" value="Chromosome"/>
</dbReference>
<dbReference type="InterPro" id="IPR002372">
    <property type="entry name" value="PQQ_rpt_dom"/>
</dbReference>
<dbReference type="InterPro" id="IPR018391">
    <property type="entry name" value="PQQ_b-propeller_rpt"/>
</dbReference>
<evidence type="ECO:0000313" key="3">
    <source>
        <dbReference type="Proteomes" id="UP000238348"/>
    </source>
</evidence>
<proteinExistence type="predicted"/>
<dbReference type="SUPFAM" id="SSF50998">
    <property type="entry name" value="Quinoprotein alcohol dehydrogenase-like"/>
    <property type="match status" value="1"/>
</dbReference>
<evidence type="ECO:0000259" key="1">
    <source>
        <dbReference type="Pfam" id="PF13360"/>
    </source>
</evidence>
<sequence>MSSTSRAAGVGVALLWLGLAPLTGCGNLGVSAAPDAPLWLHHPGSALGITTRRALTAETRKVGEAYERGRPEIDAAHRRFFVGSSDHGLYAVRADTSDVIWRFETAGPVQSEPFYDAATDSVYFGSNDGALYKVRASDGALIFRFMTNSEITRRPVLRDGVIYVTNANDTLIALDAATGAMRWHQHRTPAFGMEISGYAGPALGRDKVYTAFSDGVVMAYDLKNGSEQWGLVDLAAEAEQSAGGQAPKYLDTDTTPVFGRITSGDVVFVAGYAGGVYALDAENGTRAWVNEAAVGVTELVLWHQPAHQPRSGGGPIVPERKVLLASSSSTGLWALDPEDGRTIWRRELPDGGISAPVPFAGALLVTTTRYGIFLFSPLDGAVIDGIETGGGIAMTPAAYGRRAFVLTNGGALLSLDVETPPLPKG</sequence>
<dbReference type="PANTHER" id="PTHR34512:SF30">
    <property type="entry name" value="OUTER MEMBRANE PROTEIN ASSEMBLY FACTOR BAMB"/>
    <property type="match status" value="1"/>
</dbReference>
<gene>
    <name evidence="2" type="ORF">SOCE26_043640</name>
</gene>
<dbReference type="RefSeq" id="WP_104981674.1">
    <property type="nucleotide sequence ID" value="NZ_CP012673.1"/>
</dbReference>
<dbReference type="SMART" id="SM00564">
    <property type="entry name" value="PQQ"/>
    <property type="match status" value="7"/>
</dbReference>
<name>A0A2L0EUE9_SORCE</name>
<accession>A0A2L0EUE9</accession>
<reference evidence="2 3" key="1">
    <citation type="submission" date="2015-09" db="EMBL/GenBank/DDBJ databases">
        <title>Sorangium comparison.</title>
        <authorList>
            <person name="Zaburannyi N."/>
            <person name="Bunk B."/>
            <person name="Overmann J."/>
            <person name="Mueller R."/>
        </authorList>
    </citation>
    <scope>NUCLEOTIDE SEQUENCE [LARGE SCALE GENOMIC DNA]</scope>
    <source>
        <strain evidence="2 3">So ce26</strain>
    </source>
</reference>